<evidence type="ECO:0000256" key="2">
    <source>
        <dbReference type="ARBA" id="ARBA00003968"/>
    </source>
</evidence>
<evidence type="ECO:0000256" key="7">
    <source>
        <dbReference type="ARBA" id="ARBA00022490"/>
    </source>
</evidence>
<dbReference type="NCBIfam" id="NF002636">
    <property type="entry name" value="PRK02304.1-5"/>
    <property type="match status" value="1"/>
</dbReference>
<evidence type="ECO:0000256" key="4">
    <source>
        <dbReference type="ARBA" id="ARBA00004659"/>
    </source>
</evidence>
<dbReference type="NCBIfam" id="TIGR01090">
    <property type="entry name" value="apt"/>
    <property type="match status" value="1"/>
</dbReference>
<dbReference type="NCBIfam" id="NF002634">
    <property type="entry name" value="PRK02304.1-3"/>
    <property type="match status" value="1"/>
</dbReference>
<evidence type="ECO:0000256" key="6">
    <source>
        <dbReference type="ARBA" id="ARBA00011893"/>
    </source>
</evidence>
<dbReference type="PANTHER" id="PTHR32315:SF3">
    <property type="entry name" value="ADENINE PHOSPHORIBOSYLTRANSFERASE"/>
    <property type="match status" value="1"/>
</dbReference>
<evidence type="ECO:0000256" key="1">
    <source>
        <dbReference type="ARBA" id="ARBA00000868"/>
    </source>
</evidence>
<comment type="subunit">
    <text evidence="11">Homodimer.</text>
</comment>
<dbReference type="HAMAP" id="MF_00004">
    <property type="entry name" value="Aden_phosphoribosyltr"/>
    <property type="match status" value="1"/>
</dbReference>
<evidence type="ECO:0000256" key="10">
    <source>
        <dbReference type="ARBA" id="ARBA00022726"/>
    </source>
</evidence>
<dbReference type="RefSeq" id="WP_344442139.1">
    <property type="nucleotide sequence ID" value="NZ_BAAALF010000045.1"/>
</dbReference>
<sequence length="183" mass="19016">MTSPDTALADLLTSRIRDVADYPKPGVLFKDIAPLLADAEAFAALTRALAQRAGELGATKVVGLEARGFVLAAPAAFAAGLGFVPIRKKGKLPGEVFQQSYDLEYGSATLEVQCDAFAPGERVLVVDDVLATGGTIAASLDLVRRTGAELVGVVVLMELGFLDGRARLAPHLGSAPLETLVTV</sequence>
<dbReference type="InterPro" id="IPR050054">
    <property type="entry name" value="UPRTase/APRTase"/>
</dbReference>
<evidence type="ECO:0000256" key="3">
    <source>
        <dbReference type="ARBA" id="ARBA00004496"/>
    </source>
</evidence>
<keyword evidence="14" id="KW-1185">Reference proteome</keyword>
<keyword evidence="8 11" id="KW-0328">Glycosyltransferase</keyword>
<evidence type="ECO:0000256" key="9">
    <source>
        <dbReference type="ARBA" id="ARBA00022679"/>
    </source>
</evidence>
<keyword evidence="7 11" id="KW-0963">Cytoplasm</keyword>
<dbReference type="EMBL" id="BAAALF010000045">
    <property type="protein sequence ID" value="GAA1238402.1"/>
    <property type="molecule type" value="Genomic_DNA"/>
</dbReference>
<keyword evidence="10 11" id="KW-0660">Purine salvage</keyword>
<dbReference type="Gene3D" id="3.40.50.2020">
    <property type="match status" value="1"/>
</dbReference>
<dbReference type="InterPro" id="IPR000836">
    <property type="entry name" value="PRTase_dom"/>
</dbReference>
<comment type="pathway">
    <text evidence="4 11">Purine metabolism; AMP biosynthesis via salvage pathway; AMP from adenine: step 1/1.</text>
</comment>
<comment type="caution">
    <text evidence="13">The sequence shown here is derived from an EMBL/GenBank/DDBJ whole genome shotgun (WGS) entry which is preliminary data.</text>
</comment>
<feature type="domain" description="Phosphoribosyltransferase" evidence="12">
    <location>
        <begin position="40"/>
        <end position="158"/>
    </location>
</feature>
<name>A0ABN1WA36_9ACTN</name>
<evidence type="ECO:0000256" key="8">
    <source>
        <dbReference type="ARBA" id="ARBA00022676"/>
    </source>
</evidence>
<proteinExistence type="inferred from homology"/>
<organism evidence="13 14">
    <name type="scientific">Kitasatospora nipponensis</name>
    <dbReference type="NCBI Taxonomy" id="258049"/>
    <lineage>
        <taxon>Bacteria</taxon>
        <taxon>Bacillati</taxon>
        <taxon>Actinomycetota</taxon>
        <taxon>Actinomycetes</taxon>
        <taxon>Kitasatosporales</taxon>
        <taxon>Streptomycetaceae</taxon>
        <taxon>Kitasatospora</taxon>
    </lineage>
</organism>
<dbReference type="SUPFAM" id="SSF53271">
    <property type="entry name" value="PRTase-like"/>
    <property type="match status" value="1"/>
</dbReference>
<comment type="subcellular location">
    <subcellularLocation>
        <location evidence="3 11">Cytoplasm</location>
    </subcellularLocation>
</comment>
<dbReference type="CDD" id="cd06223">
    <property type="entry name" value="PRTases_typeI"/>
    <property type="match status" value="1"/>
</dbReference>
<comment type="catalytic activity">
    <reaction evidence="1 11">
        <text>AMP + diphosphate = 5-phospho-alpha-D-ribose 1-diphosphate + adenine</text>
        <dbReference type="Rhea" id="RHEA:16609"/>
        <dbReference type="ChEBI" id="CHEBI:16708"/>
        <dbReference type="ChEBI" id="CHEBI:33019"/>
        <dbReference type="ChEBI" id="CHEBI:58017"/>
        <dbReference type="ChEBI" id="CHEBI:456215"/>
        <dbReference type="EC" id="2.4.2.7"/>
    </reaction>
</comment>
<dbReference type="Proteomes" id="UP001500037">
    <property type="component" value="Unassembled WGS sequence"/>
</dbReference>
<dbReference type="InterPro" id="IPR029057">
    <property type="entry name" value="PRTase-like"/>
</dbReference>
<comment type="function">
    <text evidence="2 11">Catalyzes a salvage reaction resulting in the formation of AMP, that is energically less costly than de novo synthesis.</text>
</comment>
<dbReference type="PANTHER" id="PTHR32315">
    <property type="entry name" value="ADENINE PHOSPHORIBOSYLTRANSFERASE"/>
    <property type="match status" value="1"/>
</dbReference>
<dbReference type="InterPro" id="IPR005764">
    <property type="entry name" value="Ade_phspho_trans"/>
</dbReference>
<reference evidence="13 14" key="1">
    <citation type="journal article" date="2019" name="Int. J. Syst. Evol. Microbiol.">
        <title>The Global Catalogue of Microorganisms (GCM) 10K type strain sequencing project: providing services to taxonomists for standard genome sequencing and annotation.</title>
        <authorList>
            <consortium name="The Broad Institute Genomics Platform"/>
            <consortium name="The Broad Institute Genome Sequencing Center for Infectious Disease"/>
            <person name="Wu L."/>
            <person name="Ma J."/>
        </authorList>
    </citation>
    <scope>NUCLEOTIDE SEQUENCE [LARGE SCALE GENOMIC DNA]</scope>
    <source>
        <strain evidence="13 14">JCM 13004</strain>
    </source>
</reference>
<gene>
    <name evidence="11" type="primary">apt</name>
    <name evidence="13" type="ORF">GCM10009665_30730</name>
</gene>
<dbReference type="Pfam" id="PF00156">
    <property type="entry name" value="Pribosyltran"/>
    <property type="match status" value="1"/>
</dbReference>
<evidence type="ECO:0000259" key="12">
    <source>
        <dbReference type="Pfam" id="PF00156"/>
    </source>
</evidence>
<accession>A0ABN1WA36</accession>
<evidence type="ECO:0000313" key="13">
    <source>
        <dbReference type="EMBL" id="GAA1238402.1"/>
    </source>
</evidence>
<keyword evidence="9 11" id="KW-0808">Transferase</keyword>
<dbReference type="EC" id="2.4.2.7" evidence="6 11"/>
<protein>
    <recommendedName>
        <fullName evidence="6 11">Adenine phosphoribosyltransferase</fullName>
        <shortName evidence="11">APRT</shortName>
        <ecNumber evidence="6 11">2.4.2.7</ecNumber>
    </recommendedName>
</protein>
<evidence type="ECO:0000256" key="11">
    <source>
        <dbReference type="HAMAP-Rule" id="MF_00004"/>
    </source>
</evidence>
<evidence type="ECO:0000313" key="14">
    <source>
        <dbReference type="Proteomes" id="UP001500037"/>
    </source>
</evidence>
<comment type="similarity">
    <text evidence="5 11">Belongs to the purine/pyrimidine phosphoribosyltransferase family.</text>
</comment>
<dbReference type="GO" id="GO:0016757">
    <property type="term" value="F:glycosyltransferase activity"/>
    <property type="evidence" value="ECO:0007669"/>
    <property type="project" value="UniProtKB-KW"/>
</dbReference>
<evidence type="ECO:0000256" key="5">
    <source>
        <dbReference type="ARBA" id="ARBA00008391"/>
    </source>
</evidence>